<proteinExistence type="predicted"/>
<keyword evidence="1" id="KW-0472">Membrane</keyword>
<protein>
    <recommendedName>
        <fullName evidence="4">PH domain-containing protein</fullName>
    </recommendedName>
</protein>
<evidence type="ECO:0000313" key="2">
    <source>
        <dbReference type="EMBL" id="MFC5365809.1"/>
    </source>
</evidence>
<accession>A0ABD5R771</accession>
<keyword evidence="3" id="KW-1185">Reference proteome</keyword>
<comment type="caution">
    <text evidence="2">The sequence shown here is derived from an EMBL/GenBank/DDBJ whole genome shotgun (WGS) entry which is preliminary data.</text>
</comment>
<dbReference type="RefSeq" id="WP_227228884.1">
    <property type="nucleotide sequence ID" value="NZ_JAJCVJ010000001.1"/>
</dbReference>
<evidence type="ECO:0000256" key="1">
    <source>
        <dbReference type="SAM" id="Phobius"/>
    </source>
</evidence>
<organism evidence="2 3">
    <name type="scientific">Salinirubrum litoreum</name>
    <dbReference type="NCBI Taxonomy" id="1126234"/>
    <lineage>
        <taxon>Archaea</taxon>
        <taxon>Methanobacteriati</taxon>
        <taxon>Methanobacteriota</taxon>
        <taxon>Stenosarchaea group</taxon>
        <taxon>Halobacteria</taxon>
        <taxon>Halobacteriales</taxon>
        <taxon>Haloferacaceae</taxon>
        <taxon>Salinirubrum</taxon>
    </lineage>
</organism>
<dbReference type="EMBL" id="JBHSKX010000001">
    <property type="protein sequence ID" value="MFC5365809.1"/>
    <property type="molecule type" value="Genomic_DNA"/>
</dbReference>
<evidence type="ECO:0000313" key="3">
    <source>
        <dbReference type="Proteomes" id="UP001596201"/>
    </source>
</evidence>
<reference evidence="2 3" key="1">
    <citation type="journal article" date="2019" name="Int. J. Syst. Evol. Microbiol.">
        <title>The Global Catalogue of Microorganisms (GCM) 10K type strain sequencing project: providing services to taxonomists for standard genome sequencing and annotation.</title>
        <authorList>
            <consortium name="The Broad Institute Genomics Platform"/>
            <consortium name="The Broad Institute Genome Sequencing Center for Infectious Disease"/>
            <person name="Wu L."/>
            <person name="Ma J."/>
        </authorList>
    </citation>
    <scope>NUCLEOTIDE SEQUENCE [LARGE SCALE GENOMIC DNA]</scope>
    <source>
        <strain evidence="2 3">CGMCC 1.12237</strain>
    </source>
</reference>
<keyword evidence="1" id="KW-1133">Transmembrane helix</keyword>
<dbReference type="AlphaFoldDB" id="A0ABD5R771"/>
<sequence>MSRDDSLRFREVQRLREPMLSFVVVTVALLLVVVSIAEPMALLLRGLLLAVGVGAVVLLWVTRLVVEVRPDAVSIRVRPFGDPRVIPAERIERVGRHRHRSATTFGRWGVHLGLGDPPTYNVAGEEGVVLRLADETVIVGTARPADLLAAIRGLDTELAEPTDRDWSLRGRATSLGSVTGDGFVTRSKE</sequence>
<feature type="transmembrane region" description="Helical" evidence="1">
    <location>
        <begin position="20"/>
        <end position="37"/>
    </location>
</feature>
<gene>
    <name evidence="2" type="ORF">ACFPJ5_02585</name>
</gene>
<keyword evidence="1" id="KW-0812">Transmembrane</keyword>
<evidence type="ECO:0008006" key="4">
    <source>
        <dbReference type="Google" id="ProtNLM"/>
    </source>
</evidence>
<feature type="transmembrane region" description="Helical" evidence="1">
    <location>
        <begin position="43"/>
        <end position="66"/>
    </location>
</feature>
<name>A0ABD5R771_9EURY</name>
<dbReference type="Proteomes" id="UP001596201">
    <property type="component" value="Unassembled WGS sequence"/>
</dbReference>